<dbReference type="PROSITE" id="PS00092">
    <property type="entry name" value="N6_MTASE"/>
    <property type="match status" value="1"/>
</dbReference>
<evidence type="ECO:0000259" key="6">
    <source>
        <dbReference type="Pfam" id="PF17827"/>
    </source>
</evidence>
<gene>
    <name evidence="4 7" type="primary">prmC</name>
    <name evidence="7" type="ORF">ACFSRZ_01330</name>
</gene>
<dbReference type="NCBIfam" id="TIGR00536">
    <property type="entry name" value="hemK_fam"/>
    <property type="match status" value="1"/>
</dbReference>
<name>A0ABW5LPD8_9FLAO</name>
<dbReference type="InterPro" id="IPR040758">
    <property type="entry name" value="PrmC_N"/>
</dbReference>
<dbReference type="PANTHER" id="PTHR18895">
    <property type="entry name" value="HEMK METHYLTRANSFERASE"/>
    <property type="match status" value="1"/>
</dbReference>
<evidence type="ECO:0000259" key="5">
    <source>
        <dbReference type="Pfam" id="PF13847"/>
    </source>
</evidence>
<organism evidence="7 8">
    <name type="scientific">Pseudotenacibaculum haliotis</name>
    <dbReference type="NCBI Taxonomy" id="1862138"/>
    <lineage>
        <taxon>Bacteria</taxon>
        <taxon>Pseudomonadati</taxon>
        <taxon>Bacteroidota</taxon>
        <taxon>Flavobacteriia</taxon>
        <taxon>Flavobacteriales</taxon>
        <taxon>Flavobacteriaceae</taxon>
        <taxon>Pseudotenacibaculum</taxon>
    </lineage>
</organism>
<dbReference type="Gene3D" id="3.40.50.150">
    <property type="entry name" value="Vaccinia Virus protein VP39"/>
    <property type="match status" value="1"/>
</dbReference>
<evidence type="ECO:0000313" key="8">
    <source>
        <dbReference type="Proteomes" id="UP001597508"/>
    </source>
</evidence>
<keyword evidence="8" id="KW-1185">Reference proteome</keyword>
<dbReference type="InterPro" id="IPR025714">
    <property type="entry name" value="Methyltranfer_dom"/>
</dbReference>
<dbReference type="EMBL" id="JBHULH010000001">
    <property type="protein sequence ID" value="MFD2565991.1"/>
    <property type="molecule type" value="Genomic_DNA"/>
</dbReference>
<evidence type="ECO:0000313" key="7">
    <source>
        <dbReference type="EMBL" id="MFD2565991.1"/>
    </source>
</evidence>
<evidence type="ECO:0000256" key="1">
    <source>
        <dbReference type="ARBA" id="ARBA00022603"/>
    </source>
</evidence>
<dbReference type="NCBIfam" id="TIGR03534">
    <property type="entry name" value="RF_mod_PrmC"/>
    <property type="match status" value="1"/>
</dbReference>
<dbReference type="InterPro" id="IPR002052">
    <property type="entry name" value="DNA_methylase_N6_adenine_CS"/>
</dbReference>
<dbReference type="InterPro" id="IPR004556">
    <property type="entry name" value="HemK-like"/>
</dbReference>
<dbReference type="Pfam" id="PF13847">
    <property type="entry name" value="Methyltransf_31"/>
    <property type="match status" value="1"/>
</dbReference>
<comment type="caution">
    <text evidence="7">The sequence shown here is derived from an EMBL/GenBank/DDBJ whole genome shotgun (WGS) entry which is preliminary data.</text>
</comment>
<evidence type="ECO:0000256" key="2">
    <source>
        <dbReference type="ARBA" id="ARBA00022679"/>
    </source>
</evidence>
<dbReference type="InterPro" id="IPR019874">
    <property type="entry name" value="RF_methyltr_PrmC"/>
</dbReference>
<feature type="binding site" evidence="4">
    <location>
        <position position="145"/>
    </location>
    <ligand>
        <name>S-adenosyl-L-methionine</name>
        <dbReference type="ChEBI" id="CHEBI:59789"/>
    </ligand>
</feature>
<dbReference type="RefSeq" id="WP_379664714.1">
    <property type="nucleotide sequence ID" value="NZ_JBHULH010000001.1"/>
</dbReference>
<feature type="binding site" evidence="4">
    <location>
        <begin position="122"/>
        <end position="126"/>
    </location>
    <ligand>
        <name>S-adenosyl-L-methionine</name>
        <dbReference type="ChEBI" id="CHEBI:59789"/>
    </ligand>
</feature>
<dbReference type="CDD" id="cd02440">
    <property type="entry name" value="AdoMet_MTases"/>
    <property type="match status" value="1"/>
</dbReference>
<accession>A0ABW5LPD8</accession>
<comment type="catalytic activity">
    <reaction evidence="4">
        <text>L-glutaminyl-[peptide chain release factor] + S-adenosyl-L-methionine = N(5)-methyl-L-glutaminyl-[peptide chain release factor] + S-adenosyl-L-homocysteine + H(+)</text>
        <dbReference type="Rhea" id="RHEA:42896"/>
        <dbReference type="Rhea" id="RHEA-COMP:10271"/>
        <dbReference type="Rhea" id="RHEA-COMP:10272"/>
        <dbReference type="ChEBI" id="CHEBI:15378"/>
        <dbReference type="ChEBI" id="CHEBI:30011"/>
        <dbReference type="ChEBI" id="CHEBI:57856"/>
        <dbReference type="ChEBI" id="CHEBI:59789"/>
        <dbReference type="ChEBI" id="CHEBI:61891"/>
        <dbReference type="EC" id="2.1.1.297"/>
    </reaction>
</comment>
<sequence>MTLKTFHDHFSNELTSIFPKTEVDTFFAYLIEEYLGLQRIDLIMNPDREISDQEQESLDIALQRLKKEEPIQYIIGKTEFYGFPFYVDKNVLIPRPETEELVEWVIKEVKEKGEKVKILDIGTGSGCIPISLKKHLPNAEISAIDISKKAIEVAKKNAELNQAEISFIELDILQVNNLNSVIANEMKQSHEITSSSQNLGIPRNDIKFDIIISNPPYVRELEKAEMKNNVLENEPELALFVDDTDPLIFYDTIAGIAKQHLTKGGLLFFEINQYLGKEMLALLHDYQFQNIELKKDLFGKDRMTKATF</sequence>
<dbReference type="Proteomes" id="UP001597508">
    <property type="component" value="Unassembled WGS sequence"/>
</dbReference>
<protein>
    <recommendedName>
        <fullName evidence="4">Release factor glutamine methyltransferase</fullName>
        <shortName evidence="4">RF MTase</shortName>
        <ecNumber evidence="4">2.1.1.297</ecNumber>
    </recommendedName>
    <alternativeName>
        <fullName evidence="4">N5-glutamine methyltransferase PrmC</fullName>
    </alternativeName>
    <alternativeName>
        <fullName evidence="4">Protein-(glutamine-N5) MTase PrmC</fullName>
    </alternativeName>
    <alternativeName>
        <fullName evidence="4">Protein-glutamine N-methyltransferase PrmC</fullName>
    </alternativeName>
</protein>
<comment type="similarity">
    <text evidence="4">Belongs to the protein N5-glutamine methyltransferase family. PrmC subfamily.</text>
</comment>
<keyword evidence="3 4" id="KW-0949">S-adenosyl-L-methionine</keyword>
<evidence type="ECO:0000256" key="3">
    <source>
        <dbReference type="ARBA" id="ARBA00022691"/>
    </source>
</evidence>
<feature type="binding site" evidence="4">
    <location>
        <begin position="214"/>
        <end position="217"/>
    </location>
    <ligand>
        <name>substrate</name>
    </ligand>
</feature>
<feature type="domain" description="Release factor glutamine methyltransferase N-terminal" evidence="6">
    <location>
        <begin position="28"/>
        <end position="76"/>
    </location>
</feature>
<proteinExistence type="inferred from homology"/>
<dbReference type="GO" id="GO:0102559">
    <property type="term" value="F:peptide chain release factor N(5)-glutamine methyltransferase activity"/>
    <property type="evidence" value="ECO:0007669"/>
    <property type="project" value="UniProtKB-EC"/>
</dbReference>
<dbReference type="PANTHER" id="PTHR18895:SF74">
    <property type="entry name" value="MTRF1L RELEASE FACTOR GLUTAMINE METHYLTRANSFERASE"/>
    <property type="match status" value="1"/>
</dbReference>
<dbReference type="Gene3D" id="1.10.8.10">
    <property type="entry name" value="DNA helicase RuvA subunit, C-terminal domain"/>
    <property type="match status" value="1"/>
</dbReference>
<dbReference type="GO" id="GO:0032259">
    <property type="term" value="P:methylation"/>
    <property type="evidence" value="ECO:0007669"/>
    <property type="project" value="UniProtKB-KW"/>
</dbReference>
<dbReference type="HAMAP" id="MF_02126">
    <property type="entry name" value="RF_methyltr_PrmC"/>
    <property type="match status" value="1"/>
</dbReference>
<reference evidence="8" key="1">
    <citation type="journal article" date="2019" name="Int. J. Syst. Evol. Microbiol.">
        <title>The Global Catalogue of Microorganisms (GCM) 10K type strain sequencing project: providing services to taxonomists for standard genome sequencing and annotation.</title>
        <authorList>
            <consortium name="The Broad Institute Genomics Platform"/>
            <consortium name="The Broad Institute Genome Sequencing Center for Infectious Disease"/>
            <person name="Wu L."/>
            <person name="Ma J."/>
        </authorList>
    </citation>
    <scope>NUCLEOTIDE SEQUENCE [LARGE SCALE GENOMIC DNA]</scope>
    <source>
        <strain evidence="8">KCTC 52127</strain>
    </source>
</reference>
<dbReference type="SUPFAM" id="SSF53335">
    <property type="entry name" value="S-adenosyl-L-methionine-dependent methyltransferases"/>
    <property type="match status" value="1"/>
</dbReference>
<keyword evidence="1 4" id="KW-0489">Methyltransferase</keyword>
<dbReference type="Pfam" id="PF17827">
    <property type="entry name" value="PrmC_N"/>
    <property type="match status" value="1"/>
</dbReference>
<evidence type="ECO:0000256" key="4">
    <source>
        <dbReference type="HAMAP-Rule" id="MF_02126"/>
    </source>
</evidence>
<comment type="function">
    <text evidence="4">Methylates the class 1 translation termination release factors RF1/PrfA and RF2/PrfB on the glutamine residue of the universally conserved GGQ motif.</text>
</comment>
<comment type="caution">
    <text evidence="4">Lacks conserved residue(s) required for the propagation of feature annotation.</text>
</comment>
<dbReference type="EC" id="2.1.1.297" evidence="4"/>
<feature type="binding site" evidence="4">
    <location>
        <position position="214"/>
    </location>
    <ligand>
        <name>S-adenosyl-L-methionine</name>
        <dbReference type="ChEBI" id="CHEBI:59789"/>
    </ligand>
</feature>
<dbReference type="InterPro" id="IPR050320">
    <property type="entry name" value="N5-glutamine_MTase"/>
</dbReference>
<feature type="domain" description="Methyltransferase" evidence="5">
    <location>
        <begin position="114"/>
        <end position="197"/>
    </location>
</feature>
<keyword evidence="2 4" id="KW-0808">Transferase</keyword>
<dbReference type="InterPro" id="IPR029063">
    <property type="entry name" value="SAM-dependent_MTases_sf"/>
</dbReference>